<gene>
    <name evidence="1" type="ORF">Fot_37594</name>
</gene>
<evidence type="ECO:0000313" key="1">
    <source>
        <dbReference type="EMBL" id="KAL2493837.1"/>
    </source>
</evidence>
<dbReference type="EMBL" id="JBFOLJ010000011">
    <property type="protein sequence ID" value="KAL2493837.1"/>
    <property type="molecule type" value="Genomic_DNA"/>
</dbReference>
<sequence>MGWMMREILGGLGEVGKILLRRSHRDELDPTILGKLPAPAAIAAASVHKYWTSAFEKVADKADLTELLKLAELYTSQGHVLNFELYKVLAMKDVDALHLENKDLREQLTFSEDTRAHAIYNITKAKTIHRACVQAQRKAESQLRSCQNMIHAKDNELTEALTELSKAQGLLATLRVPGYADPKGPTRA</sequence>
<name>A0ABD1S1U8_9LAMI</name>
<protein>
    <submittedName>
        <fullName evidence="1">Uncharacterized protein</fullName>
    </submittedName>
</protein>
<reference evidence="2" key="1">
    <citation type="submission" date="2024-07" db="EMBL/GenBank/DDBJ databases">
        <title>Two chromosome-level genome assemblies of Korean endemic species Abeliophyllum distichum and Forsythia ovata (Oleaceae).</title>
        <authorList>
            <person name="Jang H."/>
        </authorList>
    </citation>
    <scope>NUCLEOTIDE SEQUENCE [LARGE SCALE GENOMIC DNA]</scope>
</reference>
<accession>A0ABD1S1U8</accession>
<evidence type="ECO:0000313" key="2">
    <source>
        <dbReference type="Proteomes" id="UP001604277"/>
    </source>
</evidence>
<dbReference type="Proteomes" id="UP001604277">
    <property type="component" value="Unassembled WGS sequence"/>
</dbReference>
<dbReference type="AlphaFoldDB" id="A0ABD1S1U8"/>
<comment type="caution">
    <text evidence="1">The sequence shown here is derived from an EMBL/GenBank/DDBJ whole genome shotgun (WGS) entry which is preliminary data.</text>
</comment>
<organism evidence="1 2">
    <name type="scientific">Forsythia ovata</name>
    <dbReference type="NCBI Taxonomy" id="205694"/>
    <lineage>
        <taxon>Eukaryota</taxon>
        <taxon>Viridiplantae</taxon>
        <taxon>Streptophyta</taxon>
        <taxon>Embryophyta</taxon>
        <taxon>Tracheophyta</taxon>
        <taxon>Spermatophyta</taxon>
        <taxon>Magnoliopsida</taxon>
        <taxon>eudicotyledons</taxon>
        <taxon>Gunneridae</taxon>
        <taxon>Pentapetalae</taxon>
        <taxon>asterids</taxon>
        <taxon>lamiids</taxon>
        <taxon>Lamiales</taxon>
        <taxon>Oleaceae</taxon>
        <taxon>Forsythieae</taxon>
        <taxon>Forsythia</taxon>
    </lineage>
</organism>
<proteinExistence type="predicted"/>
<keyword evidence="2" id="KW-1185">Reference proteome</keyword>